<dbReference type="EMBL" id="CALTRL010001326">
    <property type="protein sequence ID" value="CAH7672120.1"/>
    <property type="molecule type" value="Genomic_DNA"/>
</dbReference>
<name>A0AAV0ATX5_PHAPC</name>
<dbReference type="Proteomes" id="UP001153365">
    <property type="component" value="Unassembled WGS sequence"/>
</dbReference>
<organism evidence="2 3">
    <name type="scientific">Phakopsora pachyrhizi</name>
    <name type="common">Asian soybean rust disease fungus</name>
    <dbReference type="NCBI Taxonomy" id="170000"/>
    <lineage>
        <taxon>Eukaryota</taxon>
        <taxon>Fungi</taxon>
        <taxon>Dikarya</taxon>
        <taxon>Basidiomycota</taxon>
        <taxon>Pucciniomycotina</taxon>
        <taxon>Pucciniomycetes</taxon>
        <taxon>Pucciniales</taxon>
        <taxon>Phakopsoraceae</taxon>
        <taxon>Phakopsora</taxon>
    </lineage>
</organism>
<dbReference type="AlphaFoldDB" id="A0AAV0ATX5"/>
<protein>
    <submittedName>
        <fullName evidence="2">Uncharacterized protein</fullName>
    </submittedName>
</protein>
<sequence length="420" mass="48089">MMKSEQGEEGLKQRLKRTISTRRFSFGHDATVNCCTGQIVVNEPRRAVENKGEAGKDRVKLKKPADVVCKQLEPALRRTYLDLLEDRFFFWRRGVLDVEESAKVSLALVVIYVESGDGPNQRSAVGTGKEEDKEIYGLNCYLLLSKPFETNQNLTRHGLITKGQIFQRLWLQVTRPIRIQLNLIEVIGFRDSTQDSVREILLWKEPRLGSSLWLGFGDDQSHLMLLTEQMEWAGCHWDLEKTLRDPISPEQVNRRREKWRYKLCQACLAGAGDIIKPLNGYQTEPVLEGIKRTGKICESAKFWRLLELSKAINGADKLVLCAARNCVGTVWRLERNCRCPYGANLYFGAYGRHGQDILEDGYDGGGTEAARIEDYKKKKKKQDRGAENIGINNNNNNKKKINKKKDSKNNKKKKKKNNKK</sequence>
<keyword evidence="3" id="KW-1185">Reference proteome</keyword>
<reference evidence="2" key="1">
    <citation type="submission" date="2022-06" db="EMBL/GenBank/DDBJ databases">
        <authorList>
            <consortium name="SYNGENTA / RWTH Aachen University"/>
        </authorList>
    </citation>
    <scope>NUCLEOTIDE SEQUENCE</scope>
</reference>
<feature type="compositionally biased region" description="Basic residues" evidence="1">
    <location>
        <begin position="397"/>
        <end position="420"/>
    </location>
</feature>
<evidence type="ECO:0000313" key="2">
    <source>
        <dbReference type="EMBL" id="CAH7672120.1"/>
    </source>
</evidence>
<evidence type="ECO:0000256" key="1">
    <source>
        <dbReference type="SAM" id="MobiDB-lite"/>
    </source>
</evidence>
<evidence type="ECO:0000313" key="3">
    <source>
        <dbReference type="Proteomes" id="UP001153365"/>
    </source>
</evidence>
<feature type="region of interest" description="Disordered" evidence="1">
    <location>
        <begin position="373"/>
        <end position="420"/>
    </location>
</feature>
<proteinExistence type="predicted"/>
<comment type="caution">
    <text evidence="2">The sequence shown here is derived from an EMBL/GenBank/DDBJ whole genome shotgun (WGS) entry which is preliminary data.</text>
</comment>
<accession>A0AAV0ATX5</accession>
<gene>
    <name evidence="2" type="ORF">PPACK8108_LOCUS6907</name>
</gene>